<name>A0A9Q1EC04_SYNKA</name>
<accession>A0A9Q1EC04</accession>
<evidence type="ECO:0000313" key="2">
    <source>
        <dbReference type="EMBL" id="KAJ8335996.1"/>
    </source>
</evidence>
<organism evidence="2 3">
    <name type="scientific">Synaphobranchus kaupii</name>
    <name type="common">Kaup's arrowtooth eel</name>
    <dbReference type="NCBI Taxonomy" id="118154"/>
    <lineage>
        <taxon>Eukaryota</taxon>
        <taxon>Metazoa</taxon>
        <taxon>Chordata</taxon>
        <taxon>Craniata</taxon>
        <taxon>Vertebrata</taxon>
        <taxon>Euteleostomi</taxon>
        <taxon>Actinopterygii</taxon>
        <taxon>Neopterygii</taxon>
        <taxon>Teleostei</taxon>
        <taxon>Anguilliformes</taxon>
        <taxon>Synaphobranchidae</taxon>
        <taxon>Synaphobranchus</taxon>
    </lineage>
</organism>
<sequence length="84" mass="9246">MRCVKFRHCTGMSEVSLAVYEPGEGRDVYSERSGVTARHLRQPINASRAGAASRPMDPGQGADSQASEILPVRPRRSKPFTLLF</sequence>
<dbReference type="EMBL" id="JAINUF010000020">
    <property type="protein sequence ID" value="KAJ8335996.1"/>
    <property type="molecule type" value="Genomic_DNA"/>
</dbReference>
<keyword evidence="3" id="KW-1185">Reference proteome</keyword>
<feature type="region of interest" description="Disordered" evidence="1">
    <location>
        <begin position="43"/>
        <end position="71"/>
    </location>
</feature>
<protein>
    <submittedName>
        <fullName evidence="2">Uncharacterized protein</fullName>
    </submittedName>
</protein>
<evidence type="ECO:0000313" key="3">
    <source>
        <dbReference type="Proteomes" id="UP001152622"/>
    </source>
</evidence>
<proteinExistence type="predicted"/>
<evidence type="ECO:0000256" key="1">
    <source>
        <dbReference type="SAM" id="MobiDB-lite"/>
    </source>
</evidence>
<gene>
    <name evidence="2" type="ORF">SKAU_G00393390</name>
</gene>
<dbReference type="Proteomes" id="UP001152622">
    <property type="component" value="Chromosome 20"/>
</dbReference>
<reference evidence="2" key="1">
    <citation type="journal article" date="2023" name="Science">
        <title>Genome structures resolve the early diversification of teleost fishes.</title>
        <authorList>
            <person name="Parey E."/>
            <person name="Louis A."/>
            <person name="Montfort J."/>
            <person name="Bouchez O."/>
            <person name="Roques C."/>
            <person name="Iampietro C."/>
            <person name="Lluch J."/>
            <person name="Castinel A."/>
            <person name="Donnadieu C."/>
            <person name="Desvignes T."/>
            <person name="Floi Bucao C."/>
            <person name="Jouanno E."/>
            <person name="Wen M."/>
            <person name="Mejri S."/>
            <person name="Dirks R."/>
            <person name="Jansen H."/>
            <person name="Henkel C."/>
            <person name="Chen W.J."/>
            <person name="Zahm M."/>
            <person name="Cabau C."/>
            <person name="Klopp C."/>
            <person name="Thompson A.W."/>
            <person name="Robinson-Rechavi M."/>
            <person name="Braasch I."/>
            <person name="Lecointre G."/>
            <person name="Bobe J."/>
            <person name="Postlethwait J.H."/>
            <person name="Berthelot C."/>
            <person name="Roest Crollius H."/>
            <person name="Guiguen Y."/>
        </authorList>
    </citation>
    <scope>NUCLEOTIDE SEQUENCE</scope>
    <source>
        <strain evidence="2">WJC10195</strain>
    </source>
</reference>
<comment type="caution">
    <text evidence="2">The sequence shown here is derived from an EMBL/GenBank/DDBJ whole genome shotgun (WGS) entry which is preliminary data.</text>
</comment>
<dbReference type="AlphaFoldDB" id="A0A9Q1EC04"/>